<sequence length="423" mass="47210">MLIFFYNIAQFAALLLFWPALLVMVAAKAKYRTRISARLGRELTNIVRAKDNTKRTFWVHALSVGEVTSAVPLITGIRNQYPDSRIIVTASTATGEKVAHTLLESTADHILASPLDLLPVIELYLQALRPDIFILVETDFWPNLMASLHRHDIPALLVNGRISQKSFSAYKKHSWFFLPMFRRFDRICLQAEEEKAKFELLGIAPQKLQTLGNLKYDLPYQTSSASDITLLLPNDKLLFIAGSTHPGEEESLFSAYQHIRQDHPELYLIIVPRKPERANEILKLGQSLNLNGIKRTDKTLIPNDYLLVDTIGELADLYRHSDIAFTGGSLVAAGGHNPVEPARMGLPVLFGPHMEDFQEIAQDLVSHGGGRTVADVHELTTALNDLVNDSSLRQQLGSAAREVIVSRQGVVARHLDMIASLLK</sequence>
<evidence type="ECO:0000256" key="10">
    <source>
        <dbReference type="PIRSR" id="PIRSR639901-2"/>
    </source>
</evidence>
<dbReference type="InterPro" id="IPR001296">
    <property type="entry name" value="Glyco_trans_1"/>
</dbReference>
<keyword evidence="15" id="KW-1185">Reference proteome</keyword>
<evidence type="ECO:0000256" key="6">
    <source>
        <dbReference type="ARBA" id="ARBA00022679"/>
    </source>
</evidence>
<feature type="active site" description="Proton acceptor" evidence="9">
    <location>
        <position position="66"/>
    </location>
</feature>
<dbReference type="EC" id="2.4.99.12" evidence="3 11"/>
<dbReference type="PANTHER" id="PTHR42755:SF1">
    <property type="entry name" value="3-DEOXY-D-MANNO-OCTULOSONIC ACID TRANSFERASE, MITOCHONDRIAL-RELATED"/>
    <property type="match status" value="1"/>
</dbReference>
<proteinExistence type="inferred from homology"/>
<dbReference type="Gene3D" id="3.40.50.11720">
    <property type="entry name" value="3-Deoxy-D-manno-octulosonic-acid transferase, N-terminal domain"/>
    <property type="match status" value="1"/>
</dbReference>
<evidence type="ECO:0000259" key="12">
    <source>
        <dbReference type="Pfam" id="PF00534"/>
    </source>
</evidence>
<comment type="similarity">
    <text evidence="11">Belongs to the glycosyltransferase group 1 family.</text>
</comment>
<evidence type="ECO:0000256" key="8">
    <source>
        <dbReference type="ARBA" id="ARBA00049183"/>
    </source>
</evidence>
<dbReference type="GO" id="GO:0043842">
    <property type="term" value="F:Kdo transferase activity"/>
    <property type="evidence" value="ECO:0007669"/>
    <property type="project" value="UniProtKB-EC"/>
</dbReference>
<comment type="pathway">
    <text evidence="2 11">Bacterial outer membrane biogenesis; LPS core biosynthesis.</text>
</comment>
<gene>
    <name evidence="14" type="ORF">SAMN02745220_04154</name>
</gene>
<comment type="catalytic activity">
    <reaction evidence="8 11">
        <text>lipid IVA (E. coli) + CMP-3-deoxy-beta-D-manno-octulosonate = alpha-Kdo-(2-&gt;6)-lipid IVA (E. coli) + CMP + H(+)</text>
        <dbReference type="Rhea" id="RHEA:28066"/>
        <dbReference type="ChEBI" id="CHEBI:15378"/>
        <dbReference type="ChEBI" id="CHEBI:58603"/>
        <dbReference type="ChEBI" id="CHEBI:60364"/>
        <dbReference type="ChEBI" id="CHEBI:60377"/>
        <dbReference type="ChEBI" id="CHEBI:85987"/>
        <dbReference type="EC" id="2.4.99.12"/>
    </reaction>
</comment>
<keyword evidence="5" id="KW-0997">Cell inner membrane</keyword>
<dbReference type="InterPro" id="IPR038107">
    <property type="entry name" value="Glycos_transf_N_sf"/>
</dbReference>
<keyword evidence="5" id="KW-0472">Membrane</keyword>
<feature type="site" description="Transition state stabilizer" evidence="10">
    <location>
        <position position="137"/>
    </location>
</feature>
<evidence type="ECO:0000313" key="14">
    <source>
        <dbReference type="EMBL" id="SHO51682.1"/>
    </source>
</evidence>
<dbReference type="OrthoDB" id="9789797at2"/>
<comment type="function">
    <text evidence="11">Involved in lipopolysaccharide (LPS) biosynthesis. Catalyzes the transfer of 3-deoxy-D-manno-octulosonate (Kdo) residue(s) from CMP-Kdo to lipid IV(A), the tetraacyldisaccharide-1,4'-bisphosphate precursor of lipid A.</text>
</comment>
<dbReference type="EMBL" id="FRFE01000027">
    <property type="protein sequence ID" value="SHO51682.1"/>
    <property type="molecule type" value="Genomic_DNA"/>
</dbReference>
<evidence type="ECO:0000256" key="7">
    <source>
        <dbReference type="ARBA" id="ARBA00031445"/>
    </source>
</evidence>
<dbReference type="Pfam" id="PF04413">
    <property type="entry name" value="Glycos_transf_N"/>
    <property type="match status" value="1"/>
</dbReference>
<dbReference type="STRING" id="1121416.SAMN02745220_04154"/>
<dbReference type="Gene3D" id="3.40.50.2000">
    <property type="entry name" value="Glycogen Phosphorylase B"/>
    <property type="match status" value="1"/>
</dbReference>
<dbReference type="GO" id="GO:0005886">
    <property type="term" value="C:plasma membrane"/>
    <property type="evidence" value="ECO:0007669"/>
    <property type="project" value="UniProtKB-SubCell"/>
</dbReference>
<keyword evidence="11" id="KW-1003">Cell membrane</keyword>
<evidence type="ECO:0000313" key="15">
    <source>
        <dbReference type="Proteomes" id="UP000184603"/>
    </source>
</evidence>
<dbReference type="Proteomes" id="UP000184603">
    <property type="component" value="Unassembled WGS sequence"/>
</dbReference>
<name>A0A1M7YGC1_9BACT</name>
<feature type="domain" description="3-deoxy-D-manno-octulosonic-acid transferase N-terminal" evidence="13">
    <location>
        <begin position="37"/>
        <end position="217"/>
    </location>
</feature>
<dbReference type="InterPro" id="IPR039901">
    <property type="entry name" value="Kdotransferase"/>
</dbReference>
<keyword evidence="11" id="KW-0448">Lipopolysaccharide biosynthesis</keyword>
<evidence type="ECO:0000256" key="5">
    <source>
        <dbReference type="ARBA" id="ARBA00022519"/>
    </source>
</evidence>
<dbReference type="GO" id="GO:0030313">
    <property type="term" value="C:cell envelope"/>
    <property type="evidence" value="ECO:0007669"/>
    <property type="project" value="UniProtKB-SubCell"/>
</dbReference>
<dbReference type="GO" id="GO:0009244">
    <property type="term" value="P:lipopolysaccharide core region biosynthetic process"/>
    <property type="evidence" value="ECO:0007669"/>
    <property type="project" value="UniProtKB-UniRule"/>
</dbReference>
<comment type="subcellular location">
    <subcellularLocation>
        <location evidence="1">Cell envelope</location>
    </subcellularLocation>
    <subcellularLocation>
        <location evidence="11">Cell membrane</location>
    </subcellularLocation>
</comment>
<evidence type="ECO:0000259" key="13">
    <source>
        <dbReference type="Pfam" id="PF04413"/>
    </source>
</evidence>
<evidence type="ECO:0000256" key="1">
    <source>
        <dbReference type="ARBA" id="ARBA00004196"/>
    </source>
</evidence>
<evidence type="ECO:0000256" key="4">
    <source>
        <dbReference type="ARBA" id="ARBA00019077"/>
    </source>
</evidence>
<dbReference type="Pfam" id="PF00534">
    <property type="entry name" value="Glycos_transf_1"/>
    <property type="match status" value="1"/>
</dbReference>
<dbReference type="PANTHER" id="PTHR42755">
    <property type="entry name" value="3-DEOXY-MANNO-OCTULOSONATE CYTIDYLYLTRANSFERASE"/>
    <property type="match status" value="1"/>
</dbReference>
<evidence type="ECO:0000256" key="9">
    <source>
        <dbReference type="PIRSR" id="PIRSR639901-1"/>
    </source>
</evidence>
<dbReference type="UniPathway" id="UPA00958"/>
<accession>A0A1M7YGC1</accession>
<evidence type="ECO:0000256" key="2">
    <source>
        <dbReference type="ARBA" id="ARBA00004713"/>
    </source>
</evidence>
<dbReference type="InterPro" id="IPR007507">
    <property type="entry name" value="Glycos_transf_N"/>
</dbReference>
<feature type="domain" description="Glycosyl transferase family 1" evidence="12">
    <location>
        <begin position="252"/>
        <end position="402"/>
    </location>
</feature>
<dbReference type="SUPFAM" id="SSF53756">
    <property type="entry name" value="UDP-Glycosyltransferase/glycogen phosphorylase"/>
    <property type="match status" value="1"/>
</dbReference>
<evidence type="ECO:0000256" key="3">
    <source>
        <dbReference type="ARBA" id="ARBA00012621"/>
    </source>
</evidence>
<dbReference type="GO" id="GO:0009245">
    <property type="term" value="P:lipid A biosynthetic process"/>
    <property type="evidence" value="ECO:0007669"/>
    <property type="project" value="TreeGrafter"/>
</dbReference>
<evidence type="ECO:0000256" key="11">
    <source>
        <dbReference type="RuleBase" id="RU365103"/>
    </source>
</evidence>
<reference evidence="14 15" key="1">
    <citation type="submission" date="2016-12" db="EMBL/GenBank/DDBJ databases">
        <authorList>
            <person name="Song W.-J."/>
            <person name="Kurnit D.M."/>
        </authorList>
    </citation>
    <scope>NUCLEOTIDE SEQUENCE [LARGE SCALE GENOMIC DNA]</scope>
    <source>
        <strain evidence="14 15">DSM 18488</strain>
    </source>
</reference>
<organism evidence="14 15">
    <name type="scientific">Desulfopila aestuarii DSM 18488</name>
    <dbReference type="NCBI Taxonomy" id="1121416"/>
    <lineage>
        <taxon>Bacteria</taxon>
        <taxon>Pseudomonadati</taxon>
        <taxon>Thermodesulfobacteriota</taxon>
        <taxon>Desulfobulbia</taxon>
        <taxon>Desulfobulbales</taxon>
        <taxon>Desulfocapsaceae</taxon>
        <taxon>Desulfopila</taxon>
    </lineage>
</organism>
<protein>
    <recommendedName>
        <fullName evidence="4 11">3-deoxy-D-manno-octulosonic acid transferase</fullName>
        <shortName evidence="11">Kdo transferase</shortName>
        <ecNumber evidence="3 11">2.4.99.12</ecNumber>
    </recommendedName>
    <alternativeName>
        <fullName evidence="7 11">Lipid IV(A) 3-deoxy-D-manno-octulosonic acid transferase</fullName>
    </alternativeName>
</protein>
<dbReference type="AlphaFoldDB" id="A0A1M7YGC1"/>
<dbReference type="RefSeq" id="WP_073615574.1">
    <property type="nucleotide sequence ID" value="NZ_FRFE01000027.1"/>
</dbReference>
<feature type="site" description="Transition state stabilizer" evidence="10">
    <location>
        <position position="215"/>
    </location>
</feature>
<keyword evidence="6 11" id="KW-0808">Transferase</keyword>